<accession>A0A343JFX5</accession>
<keyword evidence="3" id="KW-1133">Transmembrane helix</keyword>
<dbReference type="KEGG" id="cia:BEN51_02440"/>
<keyword evidence="2" id="KW-0812">Transmembrane</keyword>
<dbReference type="Pfam" id="PF06803">
    <property type="entry name" value="DUF1232"/>
    <property type="match status" value="1"/>
</dbReference>
<protein>
    <recommendedName>
        <fullName evidence="6">DUF1232 domain-containing protein</fullName>
    </recommendedName>
</protein>
<organism evidence="7 8">
    <name type="scientific">Clostridium isatidis</name>
    <dbReference type="NCBI Taxonomy" id="182773"/>
    <lineage>
        <taxon>Bacteria</taxon>
        <taxon>Bacillati</taxon>
        <taxon>Bacillota</taxon>
        <taxon>Clostridia</taxon>
        <taxon>Eubacteriales</taxon>
        <taxon>Clostridiaceae</taxon>
        <taxon>Clostridium</taxon>
    </lineage>
</organism>
<dbReference type="EMBL" id="CP016786">
    <property type="protein sequence ID" value="ASW44433.1"/>
    <property type="molecule type" value="Genomic_DNA"/>
</dbReference>
<evidence type="ECO:0000256" key="5">
    <source>
        <dbReference type="SAM" id="Coils"/>
    </source>
</evidence>
<sequence>MDTKKVEELLEKKNEEAKKLLGNKEKTENTLKEVNEKLNKLDFKPLTNMISDIKTITSLVKDFSSGRYRALPKRSIIALMGALIYFLSPIDIIPDVLPFAGLIDDTFVISLILKQFKTDLDVYKAWKTPKEGIIEEYKRQYEEKHANE</sequence>
<evidence type="ECO:0000313" key="7">
    <source>
        <dbReference type="EMBL" id="ASW44433.1"/>
    </source>
</evidence>
<evidence type="ECO:0000313" key="8">
    <source>
        <dbReference type="Proteomes" id="UP000264883"/>
    </source>
</evidence>
<feature type="domain" description="DUF1232" evidence="6">
    <location>
        <begin position="76"/>
        <end position="111"/>
    </location>
</feature>
<name>A0A343JFX5_9CLOT</name>
<evidence type="ECO:0000256" key="1">
    <source>
        <dbReference type="ARBA" id="ARBA00004127"/>
    </source>
</evidence>
<keyword evidence="8" id="KW-1185">Reference proteome</keyword>
<reference evidence="7 8" key="1">
    <citation type="submission" date="2016-08" db="EMBL/GenBank/DDBJ databases">
        <title>Complete Genome Sequence Of The Indigo Reducing Clostridium isatidis DSM15098.</title>
        <authorList>
            <person name="Little G.T."/>
            <person name="Minton N.P."/>
        </authorList>
    </citation>
    <scope>NUCLEOTIDE SEQUENCE [LARGE SCALE GENOMIC DNA]</scope>
    <source>
        <strain evidence="7 8">DSM 15098</strain>
    </source>
</reference>
<keyword evidence="5" id="KW-0175">Coiled coil</keyword>
<dbReference type="Proteomes" id="UP000264883">
    <property type="component" value="Chromosome"/>
</dbReference>
<dbReference type="AlphaFoldDB" id="A0A343JFX5"/>
<keyword evidence="4" id="KW-0472">Membrane</keyword>
<evidence type="ECO:0000259" key="6">
    <source>
        <dbReference type="Pfam" id="PF06803"/>
    </source>
</evidence>
<gene>
    <name evidence="7" type="ORF">BEN51_02440</name>
</gene>
<evidence type="ECO:0000256" key="2">
    <source>
        <dbReference type="ARBA" id="ARBA00022692"/>
    </source>
</evidence>
<dbReference type="GO" id="GO:0012505">
    <property type="term" value="C:endomembrane system"/>
    <property type="evidence" value="ECO:0007669"/>
    <property type="project" value="UniProtKB-SubCell"/>
</dbReference>
<dbReference type="InterPro" id="IPR010652">
    <property type="entry name" value="DUF1232"/>
</dbReference>
<feature type="coiled-coil region" evidence="5">
    <location>
        <begin position="3"/>
        <end position="44"/>
    </location>
</feature>
<comment type="subcellular location">
    <subcellularLocation>
        <location evidence="1">Endomembrane system</location>
        <topology evidence="1">Multi-pass membrane protein</topology>
    </subcellularLocation>
</comment>
<evidence type="ECO:0000256" key="4">
    <source>
        <dbReference type="ARBA" id="ARBA00023136"/>
    </source>
</evidence>
<evidence type="ECO:0000256" key="3">
    <source>
        <dbReference type="ARBA" id="ARBA00022989"/>
    </source>
</evidence>
<proteinExistence type="predicted"/>